<protein>
    <submittedName>
        <fullName evidence="6">Alkaline phosphatase</fullName>
    </submittedName>
</protein>
<feature type="signal peptide" evidence="5">
    <location>
        <begin position="1"/>
        <end position="23"/>
    </location>
</feature>
<dbReference type="SMART" id="SM00098">
    <property type="entry name" value="alkPPc"/>
    <property type="match status" value="1"/>
</dbReference>
<evidence type="ECO:0000256" key="1">
    <source>
        <dbReference type="ARBA" id="ARBA00022553"/>
    </source>
</evidence>
<name>A0A4Q0YV50_9GAMM</name>
<organism evidence="6 7">
    <name type="scientific">Veronia nyctiphanis</name>
    <dbReference type="NCBI Taxonomy" id="1278244"/>
    <lineage>
        <taxon>Bacteria</taxon>
        <taxon>Pseudomonadati</taxon>
        <taxon>Pseudomonadota</taxon>
        <taxon>Gammaproteobacteria</taxon>
        <taxon>Vibrionales</taxon>
        <taxon>Vibrionaceae</taxon>
        <taxon>Veronia</taxon>
    </lineage>
</organism>
<dbReference type="EMBL" id="PEIB01000013">
    <property type="protein sequence ID" value="RXJ72999.1"/>
    <property type="molecule type" value="Genomic_DNA"/>
</dbReference>
<dbReference type="RefSeq" id="WP_129122442.1">
    <property type="nucleotide sequence ID" value="NZ_PEIB01000013.1"/>
</dbReference>
<dbReference type="Pfam" id="PF00245">
    <property type="entry name" value="Alk_phosphatase"/>
    <property type="match status" value="1"/>
</dbReference>
<dbReference type="OrthoDB" id="9794455at2"/>
<keyword evidence="3" id="KW-0862">Zinc</keyword>
<dbReference type="CDD" id="cd16012">
    <property type="entry name" value="ALP"/>
    <property type="match status" value="1"/>
</dbReference>
<evidence type="ECO:0000256" key="4">
    <source>
        <dbReference type="RuleBase" id="RU003946"/>
    </source>
</evidence>
<feature type="binding site" evidence="3">
    <location>
        <position position="150"/>
    </location>
    <ligand>
        <name>Mg(2+)</name>
        <dbReference type="ChEBI" id="CHEBI:18420"/>
    </ligand>
</feature>
<feature type="binding site" evidence="3">
    <location>
        <position position="305"/>
    </location>
    <ligand>
        <name>Mg(2+)</name>
        <dbReference type="ChEBI" id="CHEBI:18420"/>
    </ligand>
</feature>
<dbReference type="InterPro" id="IPR017850">
    <property type="entry name" value="Alkaline_phosphatase_core_sf"/>
</dbReference>
<dbReference type="SUPFAM" id="SSF53649">
    <property type="entry name" value="Alkaline phosphatase-like"/>
    <property type="match status" value="1"/>
</dbReference>
<comment type="caution">
    <text evidence="6">The sequence shown here is derived from an EMBL/GenBank/DDBJ whole genome shotgun (WGS) entry which is preliminary data.</text>
</comment>
<reference evidence="6 7" key="1">
    <citation type="submission" date="2017-10" db="EMBL/GenBank/DDBJ databases">
        <title>Nyctiphanis sp. nov., isolated from the stomach of the euphausiid Nyctiphanes simplex (Hansen, 1911) in the Gulf of California.</title>
        <authorList>
            <person name="Gomez-Gil B."/>
            <person name="Aguilar-Mendez M."/>
            <person name="Lopez-Cortes A."/>
            <person name="Gomez-Gutierrez J."/>
            <person name="Roque A."/>
            <person name="Lang E."/>
            <person name="Gonzalez-Castillo A."/>
        </authorList>
    </citation>
    <scope>NUCLEOTIDE SEQUENCE [LARGE SCALE GENOMIC DNA]</scope>
    <source>
        <strain evidence="6 7">CAIM 600</strain>
    </source>
</reference>
<dbReference type="AlphaFoldDB" id="A0A4Q0YV50"/>
<dbReference type="PRINTS" id="PR00113">
    <property type="entry name" value="ALKPHPHTASE"/>
</dbReference>
<dbReference type="GO" id="GO:0046872">
    <property type="term" value="F:metal ion binding"/>
    <property type="evidence" value="ECO:0007669"/>
    <property type="project" value="UniProtKB-KW"/>
</dbReference>
<dbReference type="PANTHER" id="PTHR11596">
    <property type="entry name" value="ALKALINE PHOSPHATASE"/>
    <property type="match status" value="1"/>
</dbReference>
<dbReference type="Gene3D" id="3.40.720.10">
    <property type="entry name" value="Alkaline Phosphatase, subunit A"/>
    <property type="match status" value="1"/>
</dbReference>
<dbReference type="PANTHER" id="PTHR11596:SF5">
    <property type="entry name" value="ALKALINE PHOSPHATASE"/>
    <property type="match status" value="1"/>
</dbReference>
<feature type="binding site" evidence="3">
    <location>
        <position position="353"/>
    </location>
    <ligand>
        <name>Zn(2+)</name>
        <dbReference type="ChEBI" id="CHEBI:29105"/>
        <label>1</label>
    </ligand>
</feature>
<evidence type="ECO:0000313" key="6">
    <source>
        <dbReference type="EMBL" id="RXJ72999.1"/>
    </source>
</evidence>
<keyword evidence="1" id="KW-0597">Phosphoprotein</keyword>
<dbReference type="PROSITE" id="PS51257">
    <property type="entry name" value="PROKAR_LIPOPROTEIN"/>
    <property type="match status" value="1"/>
</dbReference>
<feature type="binding site" evidence="3">
    <location>
        <position position="152"/>
    </location>
    <ligand>
        <name>Mg(2+)</name>
        <dbReference type="ChEBI" id="CHEBI:18420"/>
    </ligand>
</feature>
<keyword evidence="3" id="KW-0479">Metal-binding</keyword>
<comment type="cofactor">
    <cofactor evidence="3">
        <name>Zn(2+)</name>
        <dbReference type="ChEBI" id="CHEBI:29105"/>
    </cofactor>
    <text evidence="3">Binds 2 Zn(2+) ions.</text>
</comment>
<proteinExistence type="inferred from homology"/>
<sequence length="544" mass="58929">MKKTLMAVAVSSAVLAGCANNSADDTVASAQNTQVKNVILMIGDGMGPQQVGLLEEYVRRAPQSELERQTALSKLANEGRLGLSLNAPHGPHGKLVVDSACSATQLATGVAAGSEMIGLDYQGNVVETILEKAKKAGKATGLVSDTRITHATPAAFASHQPHRSFEANIAAELIESGNVDVMLSGGARVFLPSDIKKDSADQQVMADLGAPKSVYKKSKRKDDRNLVVEAKSQHGYALAFDKTQLNAASSDKLLGLFANSGMDDGIAYSACKRDDSCTQPSLREMTLKALDVLSKDEDGFFLMIEGGQIDWAGHANDAGWMLHELLKFDEAVDAVYEWVKERNDTLVIVTADHETGSFGFSYSRKNTPTAKTLPGAGMKGNDYKPNFNFGDLAHLDRLYNQSGTFYDMLNAASPDWNFDEASAKDWQEAINQFSDYKVTLDQAASVGEREENTYYQADHKYQSAKVVPQFDDFKEFYVYADEDHTAKIGRALAADQNVVWGTGTHTAAPVPVYAFGPAGLTEQFSTMQHHVEVGQKMIKALGLN</sequence>
<comment type="cofactor">
    <cofactor evidence="3">
        <name>Mg(2+)</name>
        <dbReference type="ChEBI" id="CHEBI:18420"/>
    </cofactor>
    <text evidence="3">Binds 1 Mg(2+) ion.</text>
</comment>
<evidence type="ECO:0000256" key="5">
    <source>
        <dbReference type="SAM" id="SignalP"/>
    </source>
</evidence>
<feature type="chain" id="PRO_5020246495" evidence="5">
    <location>
        <begin position="24"/>
        <end position="544"/>
    </location>
</feature>
<feature type="binding site" evidence="3">
    <location>
        <position position="505"/>
    </location>
    <ligand>
        <name>Zn(2+)</name>
        <dbReference type="ChEBI" id="CHEBI:29105"/>
        <label>2</label>
    </ligand>
</feature>
<keyword evidence="3" id="KW-0460">Magnesium</keyword>
<evidence type="ECO:0000313" key="7">
    <source>
        <dbReference type="Proteomes" id="UP000290287"/>
    </source>
</evidence>
<feature type="binding site" evidence="3">
    <location>
        <position position="314"/>
    </location>
    <ligand>
        <name>Zn(2+)</name>
        <dbReference type="ChEBI" id="CHEBI:29105"/>
        <label>2</label>
    </ligand>
</feature>
<evidence type="ECO:0000256" key="2">
    <source>
        <dbReference type="PIRSR" id="PIRSR601952-1"/>
    </source>
</evidence>
<keyword evidence="7" id="KW-1185">Reference proteome</keyword>
<feature type="active site" description="Phosphoserine intermediate" evidence="2">
    <location>
        <position position="99"/>
    </location>
</feature>
<evidence type="ECO:0000256" key="3">
    <source>
        <dbReference type="PIRSR" id="PIRSR601952-2"/>
    </source>
</evidence>
<feature type="binding site" evidence="3">
    <location>
        <position position="44"/>
    </location>
    <ligand>
        <name>Zn(2+)</name>
        <dbReference type="ChEBI" id="CHEBI:29105"/>
        <label>2</label>
    </ligand>
</feature>
<keyword evidence="5" id="KW-0732">Signal</keyword>
<dbReference type="InterPro" id="IPR001952">
    <property type="entry name" value="Alkaline_phosphatase"/>
</dbReference>
<feature type="binding site" evidence="3">
    <location>
        <position position="352"/>
    </location>
    <ligand>
        <name>Zn(2+)</name>
        <dbReference type="ChEBI" id="CHEBI:29105"/>
        <label>2</label>
    </ligand>
</feature>
<feature type="binding site" evidence="3">
    <location>
        <position position="44"/>
    </location>
    <ligand>
        <name>Mg(2+)</name>
        <dbReference type="ChEBI" id="CHEBI:18420"/>
    </ligand>
</feature>
<feature type="binding site" evidence="3">
    <location>
        <position position="310"/>
    </location>
    <ligand>
        <name>Zn(2+)</name>
        <dbReference type="ChEBI" id="CHEBI:29105"/>
        <label>2</label>
    </ligand>
</feature>
<gene>
    <name evidence="6" type="ORF">CS022_11890</name>
</gene>
<comment type="similarity">
    <text evidence="4">Belongs to the alkaline phosphatase family.</text>
</comment>
<dbReference type="Proteomes" id="UP000290287">
    <property type="component" value="Unassembled WGS sequence"/>
</dbReference>
<dbReference type="GO" id="GO:0004035">
    <property type="term" value="F:alkaline phosphatase activity"/>
    <property type="evidence" value="ECO:0007669"/>
    <property type="project" value="TreeGrafter"/>
</dbReference>
<accession>A0A4Q0YV50</accession>